<evidence type="ECO:0000313" key="3">
    <source>
        <dbReference type="Proteomes" id="UP001219957"/>
    </source>
</evidence>
<keyword evidence="1" id="KW-1133">Transmembrane helix</keyword>
<keyword evidence="1" id="KW-0812">Transmembrane</keyword>
<proteinExistence type="predicted"/>
<dbReference type="Proteomes" id="UP001219957">
    <property type="component" value="Chromosome"/>
</dbReference>
<evidence type="ECO:0000256" key="1">
    <source>
        <dbReference type="SAM" id="Phobius"/>
    </source>
</evidence>
<evidence type="ECO:0008006" key="4">
    <source>
        <dbReference type="Google" id="ProtNLM"/>
    </source>
</evidence>
<gene>
    <name evidence="2" type="ORF">OE059_03140</name>
</gene>
<evidence type="ECO:0000313" key="2">
    <source>
        <dbReference type="EMBL" id="WED55868.1"/>
    </source>
</evidence>
<dbReference type="RefSeq" id="WP_275060331.1">
    <property type="nucleotide sequence ID" value="NZ_CP109617.1"/>
</dbReference>
<name>A0ABY8B3W5_9BACL</name>
<feature type="transmembrane region" description="Helical" evidence="1">
    <location>
        <begin position="24"/>
        <end position="47"/>
    </location>
</feature>
<sequence>MKDKRDLIYSLKPLPVTPISSNRFLWWMKAFLLLLLLGWCMTMLNVVSENSTERYKRTEYGVEEIYFMEEERFYYVIDRQFKFERFSSATEDHGYLRIEQIDYTDRYGNKVDFRFIKVAGIFFDRTDHEANYRVLERKKSSERPFDE</sequence>
<protein>
    <recommendedName>
        <fullName evidence="4">DUF3139 domain-containing protein</fullName>
    </recommendedName>
</protein>
<organism evidence="2 3">
    <name type="scientific">Exiguobacterium profundum</name>
    <dbReference type="NCBI Taxonomy" id="307643"/>
    <lineage>
        <taxon>Bacteria</taxon>
        <taxon>Bacillati</taxon>
        <taxon>Bacillota</taxon>
        <taxon>Bacilli</taxon>
        <taxon>Bacillales</taxon>
        <taxon>Bacillales Family XII. Incertae Sedis</taxon>
        <taxon>Exiguobacterium</taxon>
    </lineage>
</organism>
<keyword evidence="3" id="KW-1185">Reference proteome</keyword>
<accession>A0ABY8B3W5</accession>
<keyword evidence="1" id="KW-0472">Membrane</keyword>
<dbReference type="EMBL" id="CP109617">
    <property type="protein sequence ID" value="WED55868.1"/>
    <property type="molecule type" value="Genomic_DNA"/>
</dbReference>
<reference evidence="2 3" key="1">
    <citation type="submission" date="2022-10" db="EMBL/GenBank/DDBJ databases">
        <title>Complete genome sequence of Exiguobacterium profundum TSS-3 isolated from an extremely saline-alkaline spring located in Ixtapa, Chiapas-Mexico.</title>
        <authorList>
            <person name="Rincon-Rosales R."/>
            <person name="Rogel M.A."/>
            <person name="Rincon-Molina C.I."/>
            <person name="Guerrero G."/>
            <person name="Manzano-Gomez L.A."/>
            <person name="Lopez-Lopez A."/>
            <person name="Rincon Molina F.A."/>
            <person name="Martinez-Romero E."/>
        </authorList>
    </citation>
    <scope>NUCLEOTIDE SEQUENCE [LARGE SCALE GENOMIC DNA]</scope>
    <source>
        <strain evidence="2 3">TSS-3</strain>
    </source>
</reference>